<reference evidence="2 3" key="1">
    <citation type="submission" date="2016-11" db="EMBL/GenBank/DDBJ databases">
        <authorList>
            <person name="Jaros S."/>
            <person name="Januszkiewicz K."/>
            <person name="Wedrychowicz H."/>
        </authorList>
    </citation>
    <scope>NUCLEOTIDE SEQUENCE [LARGE SCALE GENOMIC DNA]</scope>
    <source>
        <strain evidence="2 3">DSM 17737</strain>
    </source>
</reference>
<gene>
    <name evidence="2" type="ORF">SAMN05443662_0349</name>
</gene>
<dbReference type="EMBL" id="FSRE01000001">
    <property type="protein sequence ID" value="SIN73073.1"/>
    <property type="molecule type" value="Genomic_DNA"/>
</dbReference>
<keyword evidence="3" id="KW-1185">Reference proteome</keyword>
<dbReference type="SUPFAM" id="SSF55073">
    <property type="entry name" value="Nucleotide cyclase"/>
    <property type="match status" value="1"/>
</dbReference>
<evidence type="ECO:0000313" key="2">
    <source>
        <dbReference type="EMBL" id="SIN73073.1"/>
    </source>
</evidence>
<proteinExistence type="predicted"/>
<accession>A0A1N6DQW8</accession>
<dbReference type="Proteomes" id="UP000198461">
    <property type="component" value="Unassembled WGS sequence"/>
</dbReference>
<feature type="region of interest" description="Disordered" evidence="1">
    <location>
        <begin position="217"/>
        <end position="246"/>
    </location>
</feature>
<name>A0A1N6DQW8_9GAMM</name>
<organism evidence="2 3">
    <name type="scientific">Sulfurivirga caldicuralii</name>
    <dbReference type="NCBI Taxonomy" id="364032"/>
    <lineage>
        <taxon>Bacteria</taxon>
        <taxon>Pseudomonadati</taxon>
        <taxon>Pseudomonadota</taxon>
        <taxon>Gammaproteobacteria</taxon>
        <taxon>Thiotrichales</taxon>
        <taxon>Piscirickettsiaceae</taxon>
        <taxon>Sulfurivirga</taxon>
    </lineage>
</organism>
<dbReference type="Gene3D" id="3.30.70.270">
    <property type="match status" value="1"/>
</dbReference>
<evidence type="ECO:0000313" key="3">
    <source>
        <dbReference type="Proteomes" id="UP000198461"/>
    </source>
</evidence>
<dbReference type="AlphaFoldDB" id="A0A1N6DQW8"/>
<evidence type="ECO:0000256" key="1">
    <source>
        <dbReference type="SAM" id="MobiDB-lite"/>
    </source>
</evidence>
<dbReference type="InterPro" id="IPR043128">
    <property type="entry name" value="Rev_trsase/Diguanyl_cyclase"/>
</dbReference>
<dbReference type="STRING" id="364032.SAMN05443662_0349"/>
<sequence length="261" mass="29752">MLPDEQQHIFLNHVPLLLLTHDGNWIPSCIVESIVQDFDVSFKQGTHTISPERLAEICPDSFVTEIPSENKVFRWHRIPCKDYKASYYGEDITQERHWKKRAAETRLLHPLTRLPNLTYTLKKLAAWNREDEICAIRIGLVNLAVLNELYSEQCGNEAIRKIATTLNIKTCRPELFLGQLSGNQFLIAGSLTEPEAFVNELYHQLTDSTQFRCTSSDRADGRSAWSRCGGRRRRGSGTERNSDATGLHGTSGLFLWEAHAR</sequence>
<protein>
    <submittedName>
        <fullName evidence="2">Diguanylate cyclase, GGDEF domain</fullName>
    </submittedName>
</protein>
<dbReference type="InterPro" id="IPR029787">
    <property type="entry name" value="Nucleotide_cyclase"/>
</dbReference>